<proteinExistence type="predicted"/>
<dbReference type="InterPro" id="IPR012886">
    <property type="entry name" value="Formiminotransferase_N"/>
</dbReference>
<evidence type="ECO:0000259" key="3">
    <source>
        <dbReference type="SMART" id="SM01221"/>
    </source>
</evidence>
<name>A0ABR1FIB3_AURAN</name>
<feature type="domain" description="Formiminotransferase N-terminal subdomain" evidence="4">
    <location>
        <begin position="3"/>
        <end position="177"/>
    </location>
</feature>
<keyword evidence="6" id="KW-1185">Reference proteome</keyword>
<sequence length="276" mass="28504">MAPLVVSTVYVTEACVKASLACLAATRGGRLLYHFKDEAYERSSYCIGGAPEAVAESVVALTRDALARVDFRDFGGSHPTLGVMDHVAVNSLDAATIGVAADAARTIARRLGDEARLPTLLYGAARPDGRTLAATRRLTPYFETTDPAAVVRIAAPFDAGPATVDPAVGVATIGAVAHVLNFNVVLATGDAAVAKRISNAVRTRGGGPDALPHVEALALAHDGQYEVACNLTDVEVTPPAAVLERISRAAAAAGVAVDRSYHIGLTRAEIAAKLAE</sequence>
<dbReference type="SUPFAM" id="SSF55116">
    <property type="entry name" value="Formiminotransferase domain of formiminotransferase-cyclodeaminase"/>
    <property type="match status" value="2"/>
</dbReference>
<dbReference type="Gene3D" id="3.30.70.670">
    <property type="entry name" value="Formiminotransferase, C-terminal subdomain"/>
    <property type="match status" value="1"/>
</dbReference>
<dbReference type="EMBL" id="JBBJCI010000417">
    <property type="protein sequence ID" value="KAK7231297.1"/>
    <property type="molecule type" value="Genomic_DNA"/>
</dbReference>
<dbReference type="InterPro" id="IPR037070">
    <property type="entry name" value="Formiminotransferase_C_sf"/>
</dbReference>
<evidence type="ECO:0000256" key="2">
    <source>
        <dbReference type="ARBA" id="ARBA00022679"/>
    </source>
</evidence>
<dbReference type="InterPro" id="IPR022384">
    <property type="entry name" value="FormiminoTrfase_cat_dom_sf"/>
</dbReference>
<organism evidence="5 6">
    <name type="scientific">Aureococcus anophagefferens</name>
    <name type="common">Harmful bloom alga</name>
    <dbReference type="NCBI Taxonomy" id="44056"/>
    <lineage>
        <taxon>Eukaryota</taxon>
        <taxon>Sar</taxon>
        <taxon>Stramenopiles</taxon>
        <taxon>Ochrophyta</taxon>
        <taxon>Pelagophyceae</taxon>
        <taxon>Pelagomonadales</taxon>
        <taxon>Pelagomonadaceae</taxon>
        <taxon>Aureococcus</taxon>
    </lineage>
</organism>
<dbReference type="Gene3D" id="3.30.990.10">
    <property type="entry name" value="Formiminotransferase, N-terminal subdomain"/>
    <property type="match status" value="1"/>
</dbReference>
<dbReference type="InterPro" id="IPR013802">
    <property type="entry name" value="Formiminotransferase_C"/>
</dbReference>
<dbReference type="InterPro" id="IPR051623">
    <property type="entry name" value="FTCD"/>
</dbReference>
<dbReference type="Proteomes" id="UP001363151">
    <property type="component" value="Unassembled WGS sequence"/>
</dbReference>
<comment type="caution">
    <text evidence="5">The sequence shown here is derived from an EMBL/GenBank/DDBJ whole genome shotgun (WGS) entry which is preliminary data.</text>
</comment>
<protein>
    <recommendedName>
        <fullName evidence="1">glutamate formimidoyltransferase</fullName>
        <ecNumber evidence="1">2.1.2.5</ecNumber>
    </recommendedName>
</protein>
<keyword evidence="2" id="KW-0808">Transferase</keyword>
<dbReference type="EC" id="2.1.2.5" evidence="1"/>
<dbReference type="Pfam" id="PF02971">
    <property type="entry name" value="FTCD"/>
    <property type="match status" value="1"/>
</dbReference>
<reference evidence="5 6" key="1">
    <citation type="submission" date="2024-03" db="EMBL/GenBank/DDBJ databases">
        <title>Aureococcus anophagefferens CCMP1851 and Kratosvirus quantuckense: Draft genome of a second virus-susceptible host strain in the model system.</title>
        <authorList>
            <person name="Chase E."/>
            <person name="Truchon A.R."/>
            <person name="Schepens W."/>
            <person name="Wilhelm S.W."/>
        </authorList>
    </citation>
    <scope>NUCLEOTIDE SEQUENCE [LARGE SCALE GENOMIC DNA]</scope>
    <source>
        <strain evidence="5 6">CCMP1851</strain>
    </source>
</reference>
<evidence type="ECO:0000313" key="6">
    <source>
        <dbReference type="Proteomes" id="UP001363151"/>
    </source>
</evidence>
<dbReference type="SMART" id="SM01221">
    <property type="entry name" value="FTCD"/>
    <property type="match status" value="1"/>
</dbReference>
<dbReference type="PANTHER" id="PTHR12234">
    <property type="entry name" value="FORMIMINOTRANSFERASE-CYCLODEAMINASE"/>
    <property type="match status" value="1"/>
</dbReference>
<dbReference type="InterPro" id="IPR037064">
    <property type="entry name" value="Formiminotransferase_N_sf"/>
</dbReference>
<feature type="domain" description="Formiminotransferase C-terminal subdomain" evidence="3">
    <location>
        <begin position="182"/>
        <end position="274"/>
    </location>
</feature>
<dbReference type="SMART" id="SM01222">
    <property type="entry name" value="FTCD_N"/>
    <property type="match status" value="1"/>
</dbReference>
<evidence type="ECO:0000259" key="4">
    <source>
        <dbReference type="SMART" id="SM01222"/>
    </source>
</evidence>
<accession>A0ABR1FIB3</accession>
<dbReference type="Pfam" id="PF07837">
    <property type="entry name" value="FTCD_N"/>
    <property type="match status" value="1"/>
</dbReference>
<evidence type="ECO:0000256" key="1">
    <source>
        <dbReference type="ARBA" id="ARBA00012252"/>
    </source>
</evidence>
<gene>
    <name evidence="5" type="primary">FTCDNL1</name>
    <name evidence="5" type="ORF">SO694_00073148</name>
</gene>
<evidence type="ECO:0000313" key="5">
    <source>
        <dbReference type="EMBL" id="KAK7231297.1"/>
    </source>
</evidence>
<dbReference type="PANTHER" id="PTHR12234:SF1">
    <property type="entry name" value="FORMIMINOTRANSFERASE N-TERMINAL SUBDOMAIN-CONTAINING PROTEIN"/>
    <property type="match status" value="1"/>
</dbReference>